<dbReference type="SUPFAM" id="SSF54909">
    <property type="entry name" value="Dimeric alpha+beta barrel"/>
    <property type="match status" value="1"/>
</dbReference>
<dbReference type="Proteomes" id="UP000235778">
    <property type="component" value="Unassembled WGS sequence"/>
</dbReference>
<dbReference type="InterPro" id="IPR011008">
    <property type="entry name" value="Dimeric_a/b-barrel"/>
</dbReference>
<accession>A0A2N7BPU9</accession>
<feature type="domain" description="ABM" evidence="1">
    <location>
        <begin position="4"/>
        <end position="62"/>
    </location>
</feature>
<comment type="caution">
    <text evidence="2">The sequence shown here is derived from an EMBL/GenBank/DDBJ whole genome shotgun (WGS) entry which is preliminary data.</text>
</comment>
<reference evidence="3" key="1">
    <citation type="submission" date="2016-07" db="EMBL/GenBank/DDBJ databases">
        <title>Nontailed viruses are major unrecognized killers of bacteria in the ocean.</title>
        <authorList>
            <person name="Kauffman K."/>
            <person name="Hussain F."/>
            <person name="Yang J."/>
            <person name="Arevalo P."/>
            <person name="Brown J."/>
            <person name="Cutler M."/>
            <person name="Kelly L."/>
            <person name="Polz M.F."/>
        </authorList>
    </citation>
    <scope>NUCLEOTIDE SEQUENCE [LARGE SCALE GENOMIC DNA]</scope>
    <source>
        <strain evidence="3">10N.286.55.C1</strain>
    </source>
</reference>
<evidence type="ECO:0000313" key="3">
    <source>
        <dbReference type="Proteomes" id="UP000235778"/>
    </source>
</evidence>
<evidence type="ECO:0000313" key="2">
    <source>
        <dbReference type="EMBL" id="PME60878.1"/>
    </source>
</evidence>
<dbReference type="AlphaFoldDB" id="A0A2N7BPU9"/>
<dbReference type="InterPro" id="IPR007138">
    <property type="entry name" value="ABM_dom"/>
</dbReference>
<protein>
    <recommendedName>
        <fullName evidence="1">ABM domain-containing protein</fullName>
    </recommendedName>
</protein>
<dbReference type="EMBL" id="MCSI01000141">
    <property type="protein sequence ID" value="PME60878.1"/>
    <property type="molecule type" value="Genomic_DNA"/>
</dbReference>
<dbReference type="Gene3D" id="3.30.70.100">
    <property type="match status" value="1"/>
</dbReference>
<sequence>MTTFEFQAKPGESENLLAFFKRILPETREFPGNKGAQVFRRSEYEFMICVYWESERDLDKYLEWREERGDFSMLLSFLEIAPNITIYQSVTHT</sequence>
<dbReference type="Pfam" id="PF03992">
    <property type="entry name" value="ABM"/>
    <property type="match status" value="1"/>
</dbReference>
<proteinExistence type="predicted"/>
<evidence type="ECO:0000259" key="1">
    <source>
        <dbReference type="Pfam" id="PF03992"/>
    </source>
</evidence>
<name>A0A2N7BPU9_9VIBR</name>
<organism evidence="2 3">
    <name type="scientific">Vibrio lentus</name>
    <dbReference type="NCBI Taxonomy" id="136468"/>
    <lineage>
        <taxon>Bacteria</taxon>
        <taxon>Pseudomonadati</taxon>
        <taxon>Pseudomonadota</taxon>
        <taxon>Gammaproteobacteria</taxon>
        <taxon>Vibrionales</taxon>
        <taxon>Vibrionaceae</taxon>
        <taxon>Vibrio</taxon>
    </lineage>
</organism>
<gene>
    <name evidence="2" type="ORF">BCV30_12410</name>
</gene>